<proteinExistence type="predicted"/>
<dbReference type="AlphaFoldDB" id="A0AAJ4I8N9"/>
<evidence type="ECO:0000313" key="1">
    <source>
        <dbReference type="EMBL" id="QPL52301.1"/>
    </source>
</evidence>
<name>A0AAJ4I8N9_9VIBR</name>
<dbReference type="Proteomes" id="UP000594435">
    <property type="component" value="Chromosome 1"/>
</dbReference>
<protein>
    <submittedName>
        <fullName evidence="1">Uncharacterized protein</fullName>
    </submittedName>
</protein>
<organism evidence="1 2">
    <name type="scientific">Vibrio navarrensis</name>
    <dbReference type="NCBI Taxonomy" id="29495"/>
    <lineage>
        <taxon>Bacteria</taxon>
        <taxon>Pseudomonadati</taxon>
        <taxon>Pseudomonadota</taxon>
        <taxon>Gammaproteobacteria</taxon>
        <taxon>Vibrionales</taxon>
        <taxon>Vibrionaceae</taxon>
        <taxon>Vibrio</taxon>
    </lineage>
</organism>
<evidence type="ECO:0000313" key="2">
    <source>
        <dbReference type="Proteomes" id="UP000594435"/>
    </source>
</evidence>
<dbReference type="RefSeq" id="WP_337970642.1">
    <property type="nucleotide sequence ID" value="NZ_CP065217.1"/>
</dbReference>
<dbReference type="EMBL" id="CP065217">
    <property type="protein sequence ID" value="QPL52301.1"/>
    <property type="molecule type" value="Genomic_DNA"/>
</dbReference>
<sequence>MGISLAIRLRLSANRLGLPKSSRFFNGFSCQNSWVASLENGVGWLNVPLAQRCFGFLNQISRILVLSYSHLAAKLSERFGFCSSQCVKLVVLCQVNECETVTPNKKFKPDYQRVAESALKWFSDYGALLKVALCVGSSLIWRYVNGVNLENISCQKWSDWGLRS</sequence>
<accession>A0AAJ4I8N9</accession>
<reference evidence="1 2" key="1">
    <citation type="submission" date="2020-11" db="EMBL/GenBank/DDBJ databases">
        <title>Complete and Circularized Genome Assembly of a human isolate of Vibrio navarrensis biotype pommerensis with MiSeq and MinION Sequence Data.</title>
        <authorList>
            <person name="Schwartz K."/>
            <person name="Borowiak M."/>
            <person name="Deneke C."/>
            <person name="Balau V."/>
            <person name="Metelmann C."/>
            <person name="Strauch E."/>
        </authorList>
    </citation>
    <scope>NUCLEOTIDE SEQUENCE [LARGE SCALE GENOMIC DNA]</scope>
    <source>
        <strain evidence="1 2">20-VB00237</strain>
    </source>
</reference>
<gene>
    <name evidence="1" type="ORF">I3X05_09485</name>
</gene>